<dbReference type="InterPro" id="IPR001829">
    <property type="entry name" value="Pili_assmbl_chaperone_bac"/>
</dbReference>
<dbReference type="GO" id="GO:0030288">
    <property type="term" value="C:outer membrane-bounded periplasmic space"/>
    <property type="evidence" value="ECO:0007669"/>
    <property type="project" value="InterPro"/>
</dbReference>
<keyword evidence="7" id="KW-0393">Immunoglobulin domain</keyword>
<evidence type="ECO:0000256" key="7">
    <source>
        <dbReference type="ARBA" id="ARBA00023319"/>
    </source>
</evidence>
<feature type="domain" description="Pili assembly chaperone N-terminal" evidence="10">
    <location>
        <begin position="24"/>
        <end position="141"/>
    </location>
</feature>
<evidence type="ECO:0000256" key="3">
    <source>
        <dbReference type="ARBA" id="ARBA00022558"/>
    </source>
</evidence>
<gene>
    <name evidence="12" type="primary">fimC</name>
    <name evidence="12" type="ORF">PWN146_02615</name>
</gene>
<comment type="similarity">
    <text evidence="2 8">Belongs to the periplasmic pilus chaperone family.</text>
</comment>
<keyword evidence="3" id="KW-1029">Fimbrium biogenesis</keyword>
<reference evidence="12" key="1">
    <citation type="submission" date="2016-05" db="EMBL/GenBank/DDBJ databases">
        <authorList>
            <person name="Cock P.J.A."/>
            <person name="Cock P.J.A."/>
        </authorList>
    </citation>
    <scope>NUCLEOTIDE SEQUENCE</scope>
    <source>
        <strain evidence="12">PWN146_assembly</strain>
    </source>
</reference>
<evidence type="ECO:0000256" key="1">
    <source>
        <dbReference type="ARBA" id="ARBA00004418"/>
    </source>
</evidence>
<keyword evidence="6 8" id="KW-0143">Chaperone</keyword>
<evidence type="ECO:0000256" key="4">
    <source>
        <dbReference type="ARBA" id="ARBA00022729"/>
    </source>
</evidence>
<dbReference type="FunFam" id="2.60.40.10:FF:000458">
    <property type="entry name" value="Molecular chaperone FimC"/>
    <property type="match status" value="1"/>
</dbReference>
<evidence type="ECO:0000259" key="11">
    <source>
        <dbReference type="Pfam" id="PF02753"/>
    </source>
</evidence>
<evidence type="ECO:0000256" key="2">
    <source>
        <dbReference type="ARBA" id="ARBA00007399"/>
    </source>
</evidence>
<dbReference type="SUPFAM" id="SSF49354">
    <property type="entry name" value="PapD-like"/>
    <property type="match status" value="1"/>
</dbReference>
<keyword evidence="4 9" id="KW-0732">Signal</keyword>
<accession>A0A1C3HFY7</accession>
<dbReference type="InterPro" id="IPR016148">
    <property type="entry name" value="Pili_assmbl_chaperone_C"/>
</dbReference>
<dbReference type="SUPFAM" id="SSF49584">
    <property type="entry name" value="Periplasmic chaperone C-domain"/>
    <property type="match status" value="1"/>
</dbReference>
<dbReference type="GO" id="GO:0071555">
    <property type="term" value="P:cell wall organization"/>
    <property type="evidence" value="ECO:0007669"/>
    <property type="project" value="InterPro"/>
</dbReference>
<dbReference type="PRINTS" id="PR00969">
    <property type="entry name" value="CHAPERONPILI"/>
</dbReference>
<dbReference type="Gene3D" id="2.60.40.10">
    <property type="entry name" value="Immunoglobulins"/>
    <property type="match status" value="2"/>
</dbReference>
<name>A0A1C3HFY7_SERMA</name>
<dbReference type="PANTHER" id="PTHR30251:SF9">
    <property type="entry name" value="CHAPERONE PROTEIN CAF1M"/>
    <property type="match status" value="1"/>
</dbReference>
<protein>
    <submittedName>
        <fullName evidence="12">Chaperone protein FimC</fullName>
    </submittedName>
</protein>
<sequence length="227" mass="25661">MRFNRCSALMGFILLLFFSTAQAGVVVGGTRVIFNGEKKEASISVDNPDNEPYLIQSWLDNQQSGVDKIAFIITPPLFRLDGHQENMLRIVRVGDDLPKDKESLYWMNIKSIPSTEHTGKSNTLQIAVKTRLKLIYRPAALLKQVPEDMTQRLTWQRVGKELKLTNPTPYYMNFHYVRIGGREMKEVTYIAPMSSEMFSLPVSGASSVSWKLINDYGGTGKEHQSGI</sequence>
<dbReference type="InterPro" id="IPR050643">
    <property type="entry name" value="Periplasmic_pilus_chap"/>
</dbReference>
<dbReference type="InterPro" id="IPR013783">
    <property type="entry name" value="Ig-like_fold"/>
</dbReference>
<dbReference type="InterPro" id="IPR036316">
    <property type="entry name" value="Pili_assmbl_chap_C_dom_sf"/>
</dbReference>
<evidence type="ECO:0000256" key="5">
    <source>
        <dbReference type="ARBA" id="ARBA00022764"/>
    </source>
</evidence>
<dbReference type="InterPro" id="IPR008962">
    <property type="entry name" value="PapD-like_sf"/>
</dbReference>
<feature type="domain" description="Pili assembly chaperone C-terminal" evidence="11">
    <location>
        <begin position="165"/>
        <end position="219"/>
    </location>
</feature>
<evidence type="ECO:0000256" key="8">
    <source>
        <dbReference type="RuleBase" id="RU003918"/>
    </source>
</evidence>
<organism evidence="12">
    <name type="scientific">Serratia marcescens</name>
    <dbReference type="NCBI Taxonomy" id="615"/>
    <lineage>
        <taxon>Bacteria</taxon>
        <taxon>Pseudomonadati</taxon>
        <taxon>Pseudomonadota</taxon>
        <taxon>Gammaproteobacteria</taxon>
        <taxon>Enterobacterales</taxon>
        <taxon>Yersiniaceae</taxon>
        <taxon>Serratia</taxon>
    </lineage>
</organism>
<evidence type="ECO:0000256" key="9">
    <source>
        <dbReference type="SAM" id="SignalP"/>
    </source>
</evidence>
<dbReference type="PANTHER" id="PTHR30251">
    <property type="entry name" value="PILUS ASSEMBLY CHAPERONE"/>
    <property type="match status" value="1"/>
</dbReference>
<dbReference type="InterPro" id="IPR016147">
    <property type="entry name" value="Pili_assmbl_chaperone_N"/>
</dbReference>
<proteinExistence type="inferred from homology"/>
<feature type="signal peptide" evidence="9">
    <location>
        <begin position="1"/>
        <end position="23"/>
    </location>
</feature>
<dbReference type="AlphaFoldDB" id="A0A1C3HFY7"/>
<keyword evidence="5" id="KW-0574">Periplasm</keyword>
<dbReference type="Pfam" id="PF00345">
    <property type="entry name" value="PapD_N"/>
    <property type="match status" value="1"/>
</dbReference>
<comment type="subcellular location">
    <subcellularLocation>
        <location evidence="1 8">Periplasm</location>
    </subcellularLocation>
</comment>
<evidence type="ECO:0000256" key="6">
    <source>
        <dbReference type="ARBA" id="ARBA00023186"/>
    </source>
</evidence>
<evidence type="ECO:0000259" key="10">
    <source>
        <dbReference type="Pfam" id="PF00345"/>
    </source>
</evidence>
<dbReference type="InterPro" id="IPR018046">
    <property type="entry name" value="Pili_assmbl_chaperone_CS"/>
</dbReference>
<dbReference type="EMBL" id="LT575490">
    <property type="protein sequence ID" value="SAY43922.1"/>
    <property type="molecule type" value="Genomic_DNA"/>
</dbReference>
<dbReference type="PROSITE" id="PS00635">
    <property type="entry name" value="PILI_CHAPERONE"/>
    <property type="match status" value="1"/>
</dbReference>
<dbReference type="Pfam" id="PF02753">
    <property type="entry name" value="PapD_C"/>
    <property type="match status" value="1"/>
</dbReference>
<evidence type="ECO:0000313" key="12">
    <source>
        <dbReference type="EMBL" id="SAY43922.1"/>
    </source>
</evidence>
<feature type="chain" id="PRO_5008675159" evidence="9">
    <location>
        <begin position="24"/>
        <end position="227"/>
    </location>
</feature>